<dbReference type="GO" id="GO:0042391">
    <property type="term" value="P:regulation of membrane potential"/>
    <property type="evidence" value="ECO:0007669"/>
    <property type="project" value="TreeGrafter"/>
</dbReference>
<feature type="transmembrane region" description="Helical" evidence="8">
    <location>
        <begin position="214"/>
        <end position="230"/>
    </location>
</feature>
<dbReference type="GO" id="GO:0005249">
    <property type="term" value="F:voltage-gated potassium channel activity"/>
    <property type="evidence" value="ECO:0007669"/>
    <property type="project" value="TreeGrafter"/>
</dbReference>
<dbReference type="GO" id="GO:0005886">
    <property type="term" value="C:plasma membrane"/>
    <property type="evidence" value="ECO:0007669"/>
    <property type="project" value="TreeGrafter"/>
</dbReference>
<evidence type="ECO:0000256" key="5">
    <source>
        <dbReference type="ARBA" id="ARBA00023065"/>
    </source>
</evidence>
<feature type="transmembrane region" description="Helical" evidence="8">
    <location>
        <begin position="250"/>
        <end position="266"/>
    </location>
</feature>
<feature type="region of interest" description="Disordered" evidence="7">
    <location>
        <begin position="42"/>
        <end position="101"/>
    </location>
</feature>
<comment type="subcellular location">
    <subcellularLocation>
        <location evidence="1">Membrane</location>
        <topology evidence="1">Multi-pass membrane protein</topology>
    </subcellularLocation>
</comment>
<dbReference type="InterPro" id="IPR014710">
    <property type="entry name" value="RmlC-like_jellyroll"/>
</dbReference>
<keyword evidence="4 8" id="KW-1133">Transmembrane helix</keyword>
<feature type="transmembrane region" description="Helical" evidence="8">
    <location>
        <begin position="388"/>
        <end position="408"/>
    </location>
</feature>
<evidence type="ECO:0000256" key="6">
    <source>
        <dbReference type="ARBA" id="ARBA00023136"/>
    </source>
</evidence>
<dbReference type="CDD" id="cd00038">
    <property type="entry name" value="CAP_ED"/>
    <property type="match status" value="1"/>
</dbReference>
<dbReference type="Gene3D" id="2.60.120.10">
    <property type="entry name" value="Jelly Rolls"/>
    <property type="match status" value="1"/>
</dbReference>
<dbReference type="InterPro" id="IPR018490">
    <property type="entry name" value="cNMP-bd_dom_sf"/>
</dbReference>
<feature type="region of interest" description="Disordered" evidence="7">
    <location>
        <begin position="703"/>
        <end position="765"/>
    </location>
</feature>
<dbReference type="InterPro" id="IPR000595">
    <property type="entry name" value="cNMP-bd_dom"/>
</dbReference>
<evidence type="ECO:0000256" key="8">
    <source>
        <dbReference type="SAM" id="Phobius"/>
    </source>
</evidence>
<dbReference type="PANTHER" id="PTHR10217:SF435">
    <property type="entry name" value="POTASSIUM VOLTAGE-GATED CHANNEL PROTEIN EAG"/>
    <property type="match status" value="1"/>
</dbReference>
<dbReference type="SUPFAM" id="SSF51206">
    <property type="entry name" value="cAMP-binding domain-like"/>
    <property type="match status" value="1"/>
</dbReference>
<sequence length="765" mass="86642">MLDVDAESEKLHERDSLHVVLSSICEKLANIQKTQQFILQRLDSRNGSPSPRHSPVRAWRAPLDDRENLKAHATQEMPMSARSDDEVSDTESVSSRLSNSSRSSRKYSLVLPAIGTLRSKRKRKPKKTVNVLPAIPLEKSNQVTHLRHLSVSSPPAAELMEMDQEELPNISPRSNPMSVYSDEELDPELLASLEQVEKSHEAGVILPDSYYKQIWNWAWLALSFLEFWLITVTMSCYNNFLQEHAQPLEVAFYIFNTCFFGLDMFIQSRTAYRTPGGTIQDDRKTIQRNYLRRGLAVDLIMVIPWALLLLPSMQPAAWQLGRVTRLFSPLRANKLFEWSNSLEQMPGSTALQRTLYYLAIAMQILACLSAVFFRWMESTSLIAEAQSVWEMWVISFYWVLTCLSTVGFGDIFPLHDVTRIYSLVVMVFSIYMNVYLLSSGIAPALQKGVIQQKIDEKKAKLAAVLQFYKVPWGLQKQVCTIYPNVLEASMHDMQEVSELPEYLQEQIYTHIKLNLLHAVPLLKNASDLCQATIATRMTRILVPPAEYLMRQDEEGDCMFFLVRGMVEMLVKDEHGIEKLDRTLTEGSWFGEAALLNQGRRVASARAITVCCLFRLEKKTFYQVLNKFPEFGEGLKRTMKDRPVDRKEKESGGVWHAMLSLGCMRKRKISRASSKGKVYEAHGATSAGPMQAFVHMVLRLTGLLRSPPPVPPDTAETKSTELLHSEDSVLPREESPPSPTGLVVELPGTLSQFGDSPRSRSGSDEG</sequence>
<keyword evidence="5" id="KW-0406">Ion transport</keyword>
<feature type="compositionally biased region" description="Basic and acidic residues" evidence="7">
    <location>
        <begin position="756"/>
        <end position="765"/>
    </location>
</feature>
<keyword evidence="3 8" id="KW-0812">Transmembrane</keyword>
<dbReference type="PANTHER" id="PTHR10217">
    <property type="entry name" value="VOLTAGE AND LIGAND GATED POTASSIUM CHANNEL"/>
    <property type="match status" value="1"/>
</dbReference>
<feature type="compositionally biased region" description="Basic and acidic residues" evidence="7">
    <location>
        <begin position="714"/>
        <end position="734"/>
    </location>
</feature>
<protein>
    <recommendedName>
        <fullName evidence="9">Cyclic nucleotide-binding domain-containing protein</fullName>
    </recommendedName>
</protein>
<keyword evidence="2" id="KW-0813">Transport</keyword>
<gene>
    <name evidence="10" type="ORF">EGYM00163_LOCUS45433</name>
</gene>
<dbReference type="Pfam" id="PF00027">
    <property type="entry name" value="cNMP_binding"/>
    <property type="match status" value="1"/>
</dbReference>
<keyword evidence="6 8" id="KW-0472">Membrane</keyword>
<evidence type="ECO:0000256" key="1">
    <source>
        <dbReference type="ARBA" id="ARBA00004141"/>
    </source>
</evidence>
<dbReference type="EMBL" id="HBJA01132297">
    <property type="protein sequence ID" value="CAE0834133.1"/>
    <property type="molecule type" value="Transcribed_RNA"/>
</dbReference>
<dbReference type="SMART" id="SM00100">
    <property type="entry name" value="cNMP"/>
    <property type="match status" value="1"/>
</dbReference>
<name>A0A7S4LJY2_9EUGL</name>
<feature type="transmembrane region" description="Helical" evidence="8">
    <location>
        <begin position="355"/>
        <end position="376"/>
    </location>
</feature>
<dbReference type="Pfam" id="PF00520">
    <property type="entry name" value="Ion_trans"/>
    <property type="match status" value="1"/>
</dbReference>
<reference evidence="10" key="1">
    <citation type="submission" date="2021-01" db="EMBL/GenBank/DDBJ databases">
        <authorList>
            <person name="Corre E."/>
            <person name="Pelletier E."/>
            <person name="Niang G."/>
            <person name="Scheremetjew M."/>
            <person name="Finn R."/>
            <person name="Kale V."/>
            <person name="Holt S."/>
            <person name="Cochrane G."/>
            <person name="Meng A."/>
            <person name="Brown T."/>
            <person name="Cohen L."/>
        </authorList>
    </citation>
    <scope>NUCLEOTIDE SEQUENCE</scope>
    <source>
        <strain evidence="10">CCMP1594</strain>
    </source>
</reference>
<dbReference type="AlphaFoldDB" id="A0A7S4LJY2"/>
<dbReference type="Gene3D" id="1.10.287.70">
    <property type="match status" value="1"/>
</dbReference>
<evidence type="ECO:0000256" key="3">
    <source>
        <dbReference type="ARBA" id="ARBA00022692"/>
    </source>
</evidence>
<evidence type="ECO:0000256" key="7">
    <source>
        <dbReference type="SAM" id="MobiDB-lite"/>
    </source>
</evidence>
<dbReference type="SUPFAM" id="SSF81324">
    <property type="entry name" value="Voltage-gated potassium channels"/>
    <property type="match status" value="1"/>
</dbReference>
<proteinExistence type="predicted"/>
<feature type="domain" description="Cyclic nucleotide-binding" evidence="9">
    <location>
        <begin position="521"/>
        <end position="624"/>
    </location>
</feature>
<feature type="transmembrane region" description="Helical" evidence="8">
    <location>
        <begin position="420"/>
        <end position="437"/>
    </location>
</feature>
<organism evidence="10">
    <name type="scientific">Eutreptiella gymnastica</name>
    <dbReference type="NCBI Taxonomy" id="73025"/>
    <lineage>
        <taxon>Eukaryota</taxon>
        <taxon>Discoba</taxon>
        <taxon>Euglenozoa</taxon>
        <taxon>Euglenida</taxon>
        <taxon>Spirocuta</taxon>
        <taxon>Euglenophyceae</taxon>
        <taxon>Eutreptiales</taxon>
        <taxon>Eutreptiaceae</taxon>
        <taxon>Eutreptiella</taxon>
    </lineage>
</organism>
<evidence type="ECO:0000256" key="2">
    <source>
        <dbReference type="ARBA" id="ARBA00022448"/>
    </source>
</evidence>
<evidence type="ECO:0000313" key="10">
    <source>
        <dbReference type="EMBL" id="CAE0834133.1"/>
    </source>
</evidence>
<accession>A0A7S4LJY2</accession>
<dbReference type="InterPro" id="IPR005821">
    <property type="entry name" value="Ion_trans_dom"/>
</dbReference>
<feature type="transmembrane region" description="Helical" evidence="8">
    <location>
        <begin position="290"/>
        <end position="310"/>
    </location>
</feature>
<dbReference type="InterPro" id="IPR050818">
    <property type="entry name" value="KCNH_animal-type"/>
</dbReference>
<evidence type="ECO:0000256" key="4">
    <source>
        <dbReference type="ARBA" id="ARBA00022989"/>
    </source>
</evidence>
<feature type="compositionally biased region" description="Low complexity" evidence="7">
    <location>
        <begin position="90"/>
        <end position="101"/>
    </location>
</feature>
<dbReference type="PROSITE" id="PS50042">
    <property type="entry name" value="CNMP_BINDING_3"/>
    <property type="match status" value="1"/>
</dbReference>
<evidence type="ECO:0000259" key="9">
    <source>
        <dbReference type="PROSITE" id="PS50042"/>
    </source>
</evidence>